<keyword evidence="2" id="KW-0119">Carbohydrate metabolism</keyword>
<evidence type="ECO:0000313" key="4">
    <source>
        <dbReference type="Proteomes" id="UP001139488"/>
    </source>
</evidence>
<dbReference type="PANTHER" id="PTHR30344">
    <property type="entry name" value="6-PHOSPHOGLUCONOLACTONASE-RELATED"/>
    <property type="match status" value="1"/>
</dbReference>
<keyword evidence="4" id="KW-1185">Reference proteome</keyword>
<evidence type="ECO:0000256" key="2">
    <source>
        <dbReference type="ARBA" id="ARBA00022526"/>
    </source>
</evidence>
<organism evidence="3 4">
    <name type="scientific">Vibrio gelatinilyticus</name>
    <dbReference type="NCBI Taxonomy" id="2893468"/>
    <lineage>
        <taxon>Bacteria</taxon>
        <taxon>Pseudomonadati</taxon>
        <taxon>Pseudomonadota</taxon>
        <taxon>Gammaproteobacteria</taxon>
        <taxon>Vibrionales</taxon>
        <taxon>Vibrionaceae</taxon>
        <taxon>Vibrio</taxon>
    </lineage>
</organism>
<reference evidence="3" key="1">
    <citation type="submission" date="2021-11" db="EMBL/GenBank/DDBJ databases">
        <title>Vibrio ZSDE26 sp. nov. and Vibrio ZSDZ34 sp. nov., isolated from coastal seawater in Qingdao.</title>
        <authorList>
            <person name="Zhang P."/>
        </authorList>
    </citation>
    <scope>NUCLEOTIDE SEQUENCE</scope>
    <source>
        <strain evidence="3">ZSDZ34</strain>
    </source>
</reference>
<dbReference type="Pfam" id="PF10282">
    <property type="entry name" value="Lactonase"/>
    <property type="match status" value="1"/>
</dbReference>
<name>A0A9X2AXF7_9VIBR</name>
<accession>A0A9X2AXF7</accession>
<dbReference type="GO" id="GO:0006006">
    <property type="term" value="P:glucose metabolic process"/>
    <property type="evidence" value="ECO:0007669"/>
    <property type="project" value="UniProtKB-KW"/>
</dbReference>
<proteinExistence type="inferred from homology"/>
<comment type="similarity">
    <text evidence="1">Belongs to the cycloisomerase 2 family.</text>
</comment>
<dbReference type="EMBL" id="JAJNNZ010000002">
    <property type="protein sequence ID" value="MCJ2375628.1"/>
    <property type="molecule type" value="Genomic_DNA"/>
</dbReference>
<dbReference type="AlphaFoldDB" id="A0A9X2AXF7"/>
<dbReference type="SUPFAM" id="SSF75011">
    <property type="entry name" value="3-carboxy-cis,cis-mucoante lactonizing enzyme"/>
    <property type="match status" value="1"/>
</dbReference>
<dbReference type="InterPro" id="IPR015943">
    <property type="entry name" value="WD40/YVTN_repeat-like_dom_sf"/>
</dbReference>
<evidence type="ECO:0000256" key="1">
    <source>
        <dbReference type="ARBA" id="ARBA00005564"/>
    </source>
</evidence>
<evidence type="ECO:0000313" key="3">
    <source>
        <dbReference type="EMBL" id="MCJ2375628.1"/>
    </source>
</evidence>
<dbReference type="Gene3D" id="2.130.10.10">
    <property type="entry name" value="YVTN repeat-like/Quinoprotein amine dehydrogenase"/>
    <property type="match status" value="1"/>
</dbReference>
<dbReference type="PANTHER" id="PTHR30344:SF1">
    <property type="entry name" value="6-PHOSPHOGLUCONOLACTONASE"/>
    <property type="match status" value="1"/>
</dbReference>
<dbReference type="RefSeq" id="WP_244354852.1">
    <property type="nucleotide sequence ID" value="NZ_JAJNNZ010000002.1"/>
</dbReference>
<gene>
    <name evidence="3" type="ORF">LNL84_02155</name>
</gene>
<protein>
    <submittedName>
        <fullName evidence="3">Lactonase family protein</fullName>
    </submittedName>
</protein>
<sequence>MTVSPLFLWLGRYTTSDNLGLSRCMLVNDTGQFEQTYSSTEIQNPSYICTSSSNTYCVSELSKHDAASLHRLDESGNEQQTVPLGGDYPCHVSLSHNKRWLAIAHYGTATFEIFSVQPSGEIGVRAFYWQNVGSSVNQSRQEAAHGHQIVFAPENTVVTVDLGIDALHFYTLDDTGDTPALDLQQTLEMPLGSGPRHVVFTQNGLKGYVVCELTEQLCVIEKTLEGYWQVIHVLDAFPEHEENGQAAGAIKLSPDEKFVYLSGRAQSVISWFDITSSQTPQYRGYVSSGGDFPRDFEITPDGQWMVISNQHSHNVVSLKMNLLTGQPGEQKGQLELNQPVCVVCH</sequence>
<dbReference type="GO" id="GO:0017057">
    <property type="term" value="F:6-phosphogluconolactonase activity"/>
    <property type="evidence" value="ECO:0007669"/>
    <property type="project" value="TreeGrafter"/>
</dbReference>
<keyword evidence="2" id="KW-0313">Glucose metabolism</keyword>
<dbReference type="InterPro" id="IPR050282">
    <property type="entry name" value="Cycloisomerase_2"/>
</dbReference>
<dbReference type="InterPro" id="IPR019405">
    <property type="entry name" value="Lactonase_7-beta_prop"/>
</dbReference>
<dbReference type="Proteomes" id="UP001139488">
    <property type="component" value="Unassembled WGS sequence"/>
</dbReference>
<comment type="caution">
    <text evidence="3">The sequence shown here is derived from an EMBL/GenBank/DDBJ whole genome shotgun (WGS) entry which is preliminary data.</text>
</comment>